<dbReference type="EMBL" id="JANIIK010000110">
    <property type="protein sequence ID" value="KAJ3596490.1"/>
    <property type="molecule type" value="Genomic_DNA"/>
</dbReference>
<gene>
    <name evidence="2" type="ORF">NHX12_002897</name>
</gene>
<dbReference type="Proteomes" id="UP001148018">
    <property type="component" value="Unassembled WGS sequence"/>
</dbReference>
<feature type="region of interest" description="Disordered" evidence="1">
    <location>
        <begin position="65"/>
        <end position="133"/>
    </location>
</feature>
<reference evidence="2" key="1">
    <citation type="submission" date="2022-07" db="EMBL/GenBank/DDBJ databases">
        <title>Chromosome-level genome of Muraenolepis orangiensis.</title>
        <authorList>
            <person name="Kim J."/>
        </authorList>
    </citation>
    <scope>NUCLEOTIDE SEQUENCE</scope>
    <source>
        <strain evidence="2">KU_S4_2022</strain>
        <tissue evidence="2">Muscle</tissue>
    </source>
</reference>
<evidence type="ECO:0000313" key="2">
    <source>
        <dbReference type="EMBL" id="KAJ3596490.1"/>
    </source>
</evidence>
<sequence>MKALTVQGKQPQPFWSVTGFTPDRSRVHSVRSLSTLVPYISPKWKAFITGVIQGVSGEQVCANVPPGSRRYNRSPAHKVAEGAPAARTPGRTKQGNPSLSSTAARDSKGSPFSARPHAGTAQPGGRFPILSHGPAPALRAAAF</sequence>
<protein>
    <submittedName>
        <fullName evidence="2">Uncharacterized protein</fullName>
    </submittedName>
</protein>
<dbReference type="AlphaFoldDB" id="A0A9Q0DX09"/>
<keyword evidence="3" id="KW-1185">Reference proteome</keyword>
<comment type="caution">
    <text evidence="2">The sequence shown here is derived from an EMBL/GenBank/DDBJ whole genome shotgun (WGS) entry which is preliminary data.</text>
</comment>
<evidence type="ECO:0000256" key="1">
    <source>
        <dbReference type="SAM" id="MobiDB-lite"/>
    </source>
</evidence>
<accession>A0A9Q0DX09</accession>
<name>A0A9Q0DX09_9TELE</name>
<feature type="compositionally biased region" description="Polar residues" evidence="1">
    <location>
        <begin position="91"/>
        <end position="104"/>
    </location>
</feature>
<organism evidence="2 3">
    <name type="scientific">Muraenolepis orangiensis</name>
    <name type="common">Patagonian moray cod</name>
    <dbReference type="NCBI Taxonomy" id="630683"/>
    <lineage>
        <taxon>Eukaryota</taxon>
        <taxon>Metazoa</taxon>
        <taxon>Chordata</taxon>
        <taxon>Craniata</taxon>
        <taxon>Vertebrata</taxon>
        <taxon>Euteleostomi</taxon>
        <taxon>Actinopterygii</taxon>
        <taxon>Neopterygii</taxon>
        <taxon>Teleostei</taxon>
        <taxon>Neoteleostei</taxon>
        <taxon>Acanthomorphata</taxon>
        <taxon>Zeiogadaria</taxon>
        <taxon>Gadariae</taxon>
        <taxon>Gadiformes</taxon>
        <taxon>Muraenolepidoidei</taxon>
        <taxon>Muraenolepididae</taxon>
        <taxon>Muraenolepis</taxon>
    </lineage>
</organism>
<proteinExistence type="predicted"/>
<evidence type="ECO:0000313" key="3">
    <source>
        <dbReference type="Proteomes" id="UP001148018"/>
    </source>
</evidence>